<dbReference type="InterPro" id="IPR001611">
    <property type="entry name" value="Leu-rich_rpt"/>
</dbReference>
<dbReference type="eggNOG" id="ENOG502S4YE">
    <property type="taxonomic scope" value="Eukaryota"/>
</dbReference>
<dbReference type="Gene3D" id="3.80.10.10">
    <property type="entry name" value="Ribonuclease Inhibitor"/>
    <property type="match status" value="1"/>
</dbReference>
<evidence type="ECO:0000256" key="3">
    <source>
        <dbReference type="ARBA" id="ARBA00022614"/>
    </source>
</evidence>
<comment type="similarity">
    <text evidence="7">Belongs to the polygalacturonase-inhibiting protein family.</text>
</comment>
<dbReference type="PANTHER" id="PTHR48059">
    <property type="entry name" value="POLYGALACTURONASE INHIBITOR 1"/>
    <property type="match status" value="1"/>
</dbReference>
<evidence type="ECO:0000256" key="5">
    <source>
        <dbReference type="ARBA" id="ARBA00022737"/>
    </source>
</evidence>
<dbReference type="PROSITE" id="PS51450">
    <property type="entry name" value="LRR"/>
    <property type="match status" value="1"/>
</dbReference>
<dbReference type="FunFam" id="3.80.10.10:FF:000400">
    <property type="entry name" value="Nuclear pore complex protein NUP107"/>
    <property type="match status" value="1"/>
</dbReference>
<evidence type="ECO:0000256" key="1">
    <source>
        <dbReference type="ARBA" id="ARBA00004196"/>
    </source>
</evidence>
<gene>
    <name evidence="11" type="primary">LOC104603478</name>
</gene>
<proteinExistence type="inferred from homology"/>
<sequence>MNSHSSSICKTSLCCLLPLLVFSSSLLFPTLSASYVRCHPDDRKALLAIKKSLSLHIPKDETPWNPKTDCCTWTYVDCSEETNRVRILNIYETNFHHIPAAVGDLAYLEKLIFHHLATKITGSIPYSITKLQNLKLLRIFNTTLSGPIPEFLTQLKNLEYLELSNNQLSGRIPASLANLNKLGGLDLGGNKLTGSIPNSFGRFNSQGGFFLYLSHNQLSGQIPKALGELNFTGIDLSYNKLVGDASMLFKENGAALWIHLSNNQLDFDLSAVRFPKGLMVLDLSHNRIRGSIPEQITELNWQGLYLSDNRLCGNIPYGGNVQQQGEHAFIHNRCLCGPPLSTKCK</sequence>
<dbReference type="OMA" id="TWNANTD"/>
<dbReference type="OrthoDB" id="676979at2759"/>
<dbReference type="Pfam" id="PF23598">
    <property type="entry name" value="LRR_14"/>
    <property type="match status" value="1"/>
</dbReference>
<reference evidence="11" key="1">
    <citation type="submission" date="2025-08" db="UniProtKB">
        <authorList>
            <consortium name="RefSeq"/>
        </authorList>
    </citation>
    <scope>IDENTIFICATION</scope>
</reference>
<dbReference type="KEGG" id="nnu:104603478"/>
<dbReference type="STRING" id="4432.A0A1U8AIV7"/>
<keyword evidence="3" id="KW-0433">Leucine-rich repeat</keyword>
<evidence type="ECO:0000256" key="2">
    <source>
        <dbReference type="ARBA" id="ARBA00004370"/>
    </source>
</evidence>
<name>A0A1U8AIV7_NELNU</name>
<dbReference type="Pfam" id="PF08263">
    <property type="entry name" value="LRRNT_2"/>
    <property type="match status" value="1"/>
</dbReference>
<keyword evidence="10" id="KW-1185">Reference proteome</keyword>
<dbReference type="InterPro" id="IPR032675">
    <property type="entry name" value="LRR_dom_sf"/>
</dbReference>
<feature type="domain" description="Leucine-rich repeat-containing N-terminal plant-type" evidence="8">
    <location>
        <begin position="39"/>
        <end position="79"/>
    </location>
</feature>
<dbReference type="InterPro" id="IPR051848">
    <property type="entry name" value="PGIP"/>
</dbReference>
<dbReference type="GeneID" id="104603478"/>
<evidence type="ECO:0000256" key="7">
    <source>
        <dbReference type="ARBA" id="ARBA00038043"/>
    </source>
</evidence>
<accession>A0A1U8AIV7</accession>
<evidence type="ECO:0000256" key="4">
    <source>
        <dbReference type="ARBA" id="ARBA00022729"/>
    </source>
</evidence>
<keyword evidence="5" id="KW-0677">Repeat</keyword>
<organism evidence="10 11">
    <name type="scientific">Nelumbo nucifera</name>
    <name type="common">Sacred lotus</name>
    <dbReference type="NCBI Taxonomy" id="4432"/>
    <lineage>
        <taxon>Eukaryota</taxon>
        <taxon>Viridiplantae</taxon>
        <taxon>Streptophyta</taxon>
        <taxon>Embryophyta</taxon>
        <taxon>Tracheophyta</taxon>
        <taxon>Spermatophyta</taxon>
        <taxon>Magnoliopsida</taxon>
        <taxon>Proteales</taxon>
        <taxon>Nelumbonaceae</taxon>
        <taxon>Nelumbo</taxon>
    </lineage>
</organism>
<dbReference type="PANTHER" id="PTHR48059:SF4">
    <property type="entry name" value="POLYGALACTURONASE INHIBITOR 1-RELATED"/>
    <property type="match status" value="1"/>
</dbReference>
<feature type="domain" description="Disease resistance R13L4/SHOC-2-like LRR" evidence="9">
    <location>
        <begin position="84"/>
        <end position="187"/>
    </location>
</feature>
<evidence type="ECO:0000313" key="11">
    <source>
        <dbReference type="RefSeq" id="XP_010265822.1"/>
    </source>
</evidence>
<dbReference type="RefSeq" id="XP_010265822.1">
    <property type="nucleotide sequence ID" value="XM_010267520.2"/>
</dbReference>
<evidence type="ECO:0000259" key="8">
    <source>
        <dbReference type="Pfam" id="PF08263"/>
    </source>
</evidence>
<dbReference type="GO" id="GO:0016020">
    <property type="term" value="C:membrane"/>
    <property type="evidence" value="ECO:0007669"/>
    <property type="project" value="UniProtKB-SubCell"/>
</dbReference>
<evidence type="ECO:0000256" key="6">
    <source>
        <dbReference type="ARBA" id="ARBA00023136"/>
    </source>
</evidence>
<evidence type="ECO:0000259" key="9">
    <source>
        <dbReference type="Pfam" id="PF23598"/>
    </source>
</evidence>
<dbReference type="InterPro" id="IPR055414">
    <property type="entry name" value="LRR_R13L4/SHOC2-like"/>
</dbReference>
<dbReference type="SUPFAM" id="SSF52058">
    <property type="entry name" value="L domain-like"/>
    <property type="match status" value="1"/>
</dbReference>
<protein>
    <submittedName>
        <fullName evidence="11">Polygalacturonase inhibitor-like</fullName>
    </submittedName>
</protein>
<dbReference type="AlphaFoldDB" id="A0A1U8AIV7"/>
<dbReference type="Proteomes" id="UP000189703">
    <property type="component" value="Unplaced"/>
</dbReference>
<comment type="subcellular location">
    <subcellularLocation>
        <location evidence="1">Cell envelope</location>
    </subcellularLocation>
    <subcellularLocation>
        <location evidence="2">Membrane</location>
    </subcellularLocation>
</comment>
<evidence type="ECO:0000313" key="10">
    <source>
        <dbReference type="Proteomes" id="UP000189703"/>
    </source>
</evidence>
<dbReference type="Pfam" id="PF00560">
    <property type="entry name" value="LRR_1"/>
    <property type="match status" value="2"/>
</dbReference>
<keyword evidence="4" id="KW-0732">Signal</keyword>
<keyword evidence="6" id="KW-0472">Membrane</keyword>
<dbReference type="InterPro" id="IPR013210">
    <property type="entry name" value="LRR_N_plant-typ"/>
</dbReference>